<keyword evidence="2" id="KW-1185">Reference proteome</keyword>
<proteinExistence type="predicted"/>
<sequence length="182" mass="20852">MENIDSSAQNASNMPIRALLDAWRRCLFFEIISNDDRSIKKVGLVDSGSTRCFISLRAVKELELTPLPLRSKTDSLLNGFEGALNCQPIGFVYLKVRQPDLRLDTETLAFLVIHNNQHDLLLGDAFNHAHRLDLRIFDAVENRIYPQDWDKTRPNCDYVHVLIDGRSKSKRIFPLIDADMAR</sequence>
<protein>
    <submittedName>
        <fullName evidence="1">Uncharacterized protein</fullName>
    </submittedName>
</protein>
<dbReference type="EMBL" id="MU394311">
    <property type="protein sequence ID" value="KAI6086907.1"/>
    <property type="molecule type" value="Genomic_DNA"/>
</dbReference>
<evidence type="ECO:0000313" key="2">
    <source>
        <dbReference type="Proteomes" id="UP001497680"/>
    </source>
</evidence>
<organism evidence="1 2">
    <name type="scientific">Hypoxylon rubiginosum</name>
    <dbReference type="NCBI Taxonomy" id="110542"/>
    <lineage>
        <taxon>Eukaryota</taxon>
        <taxon>Fungi</taxon>
        <taxon>Dikarya</taxon>
        <taxon>Ascomycota</taxon>
        <taxon>Pezizomycotina</taxon>
        <taxon>Sordariomycetes</taxon>
        <taxon>Xylariomycetidae</taxon>
        <taxon>Xylariales</taxon>
        <taxon>Hypoxylaceae</taxon>
        <taxon>Hypoxylon</taxon>
    </lineage>
</organism>
<reference evidence="1 2" key="1">
    <citation type="journal article" date="2022" name="New Phytol.">
        <title>Ecological generalism drives hyperdiversity of secondary metabolite gene clusters in xylarialean endophytes.</title>
        <authorList>
            <person name="Franco M.E.E."/>
            <person name="Wisecaver J.H."/>
            <person name="Arnold A.E."/>
            <person name="Ju Y.M."/>
            <person name="Slot J.C."/>
            <person name="Ahrendt S."/>
            <person name="Moore L.P."/>
            <person name="Eastman K.E."/>
            <person name="Scott K."/>
            <person name="Konkel Z."/>
            <person name="Mondo S.J."/>
            <person name="Kuo A."/>
            <person name="Hayes R.D."/>
            <person name="Haridas S."/>
            <person name="Andreopoulos B."/>
            <person name="Riley R."/>
            <person name="LaButti K."/>
            <person name="Pangilinan J."/>
            <person name="Lipzen A."/>
            <person name="Amirebrahimi M."/>
            <person name="Yan J."/>
            <person name="Adam C."/>
            <person name="Keymanesh K."/>
            <person name="Ng V."/>
            <person name="Louie K."/>
            <person name="Northen T."/>
            <person name="Drula E."/>
            <person name="Henrissat B."/>
            <person name="Hsieh H.M."/>
            <person name="Youens-Clark K."/>
            <person name="Lutzoni F."/>
            <person name="Miadlikowska J."/>
            <person name="Eastwood D.C."/>
            <person name="Hamelin R.C."/>
            <person name="Grigoriev I.V."/>
            <person name="U'Ren J.M."/>
        </authorList>
    </citation>
    <scope>NUCLEOTIDE SEQUENCE [LARGE SCALE GENOMIC DNA]</scope>
    <source>
        <strain evidence="1 2">ER1909</strain>
    </source>
</reference>
<gene>
    <name evidence="1" type="ORF">F4821DRAFT_237184</name>
</gene>
<dbReference type="Proteomes" id="UP001497680">
    <property type="component" value="Unassembled WGS sequence"/>
</dbReference>
<comment type="caution">
    <text evidence="1">The sequence shown here is derived from an EMBL/GenBank/DDBJ whole genome shotgun (WGS) entry which is preliminary data.</text>
</comment>
<evidence type="ECO:0000313" key="1">
    <source>
        <dbReference type="EMBL" id="KAI6086907.1"/>
    </source>
</evidence>
<accession>A0ACC0D2V9</accession>
<name>A0ACC0D2V9_9PEZI</name>